<keyword evidence="6 12" id="KW-0808">Transferase</keyword>
<keyword evidence="7" id="KW-0227">DNA damage</keyword>
<dbReference type="PANTHER" id="PTHR45670:SF13">
    <property type="entry name" value="E3 UBIQUITIN-PROTEIN LIGASE TRIP12"/>
    <property type="match status" value="1"/>
</dbReference>
<evidence type="ECO:0000256" key="10">
    <source>
        <dbReference type="ARBA" id="ARBA00023242"/>
    </source>
</evidence>
<organism evidence="16 17">
    <name type="scientific">Pristionchus fissidentatus</name>
    <dbReference type="NCBI Taxonomy" id="1538716"/>
    <lineage>
        <taxon>Eukaryota</taxon>
        <taxon>Metazoa</taxon>
        <taxon>Ecdysozoa</taxon>
        <taxon>Nematoda</taxon>
        <taxon>Chromadorea</taxon>
        <taxon>Rhabditida</taxon>
        <taxon>Rhabditina</taxon>
        <taxon>Diplogasteromorpha</taxon>
        <taxon>Diplogasteroidea</taxon>
        <taxon>Neodiplogasteridae</taxon>
        <taxon>Pristionchus</taxon>
    </lineage>
</organism>
<feature type="compositionally biased region" description="Low complexity" evidence="13">
    <location>
        <begin position="119"/>
        <end position="134"/>
    </location>
</feature>
<feature type="compositionally biased region" description="Low complexity" evidence="13">
    <location>
        <begin position="1117"/>
        <end position="1126"/>
    </location>
</feature>
<dbReference type="GO" id="GO:0016607">
    <property type="term" value="C:nuclear speck"/>
    <property type="evidence" value="ECO:0007669"/>
    <property type="project" value="TreeGrafter"/>
</dbReference>
<feature type="active site" description="Glycyl thioester intermediate" evidence="11">
    <location>
        <position position="2089"/>
    </location>
</feature>
<dbReference type="InterPro" id="IPR045322">
    <property type="entry name" value="HECTD1/TRIP12-like"/>
</dbReference>
<dbReference type="SUPFAM" id="SSF48371">
    <property type="entry name" value="ARM repeat"/>
    <property type="match status" value="1"/>
</dbReference>
<feature type="region of interest" description="Disordered" evidence="13">
    <location>
        <begin position="393"/>
        <end position="414"/>
    </location>
</feature>
<evidence type="ECO:0000256" key="4">
    <source>
        <dbReference type="ARBA" id="ARBA00006331"/>
    </source>
</evidence>
<evidence type="ECO:0000256" key="7">
    <source>
        <dbReference type="ARBA" id="ARBA00022763"/>
    </source>
</evidence>
<dbReference type="InterPro" id="IPR011989">
    <property type="entry name" value="ARM-like"/>
</dbReference>
<dbReference type="Gene3D" id="3.30.720.50">
    <property type="match status" value="1"/>
</dbReference>
<comment type="caution">
    <text evidence="16">The sequence shown here is derived from an EMBL/GenBank/DDBJ whole genome shotgun (WGS) entry which is preliminary data.</text>
</comment>
<comment type="pathway">
    <text evidence="3 12">Protein modification; protein ubiquitination.</text>
</comment>
<keyword evidence="10" id="KW-0539">Nucleus</keyword>
<feature type="region of interest" description="Disordered" evidence="13">
    <location>
        <begin position="1"/>
        <end position="282"/>
    </location>
</feature>
<feature type="region of interest" description="Disordered" evidence="13">
    <location>
        <begin position="1549"/>
        <end position="1580"/>
    </location>
</feature>
<gene>
    <name evidence="16" type="ORF">PFISCL1PPCAC_23908</name>
</gene>
<feature type="non-terminal residue" evidence="16">
    <location>
        <position position="1"/>
    </location>
</feature>
<evidence type="ECO:0000256" key="2">
    <source>
        <dbReference type="ARBA" id="ARBA00004642"/>
    </source>
</evidence>
<dbReference type="Gene3D" id="3.30.2410.10">
    <property type="entry name" value="Hect, E3 ligase catalytic domain"/>
    <property type="match status" value="1"/>
</dbReference>
<dbReference type="EC" id="2.3.2.26" evidence="12"/>
<dbReference type="SMART" id="SM00678">
    <property type="entry name" value="WWE"/>
    <property type="match status" value="1"/>
</dbReference>
<evidence type="ECO:0000256" key="1">
    <source>
        <dbReference type="ARBA" id="ARBA00000885"/>
    </source>
</evidence>
<proteinExistence type="inferred from homology"/>
<feature type="compositionally biased region" description="Polar residues" evidence="13">
    <location>
        <begin position="194"/>
        <end position="213"/>
    </location>
</feature>
<dbReference type="Proteomes" id="UP001432322">
    <property type="component" value="Unassembled WGS sequence"/>
</dbReference>
<feature type="region of interest" description="Disordered" evidence="13">
    <location>
        <begin position="1007"/>
        <end position="1189"/>
    </location>
</feature>
<dbReference type="InterPro" id="IPR037197">
    <property type="entry name" value="WWE_dom_sf"/>
</dbReference>
<feature type="region of interest" description="Disordered" evidence="13">
    <location>
        <begin position="327"/>
        <end position="353"/>
    </location>
</feature>
<dbReference type="GO" id="GO:0061630">
    <property type="term" value="F:ubiquitin protein ligase activity"/>
    <property type="evidence" value="ECO:0007669"/>
    <property type="project" value="UniProtKB-UniRule"/>
</dbReference>
<evidence type="ECO:0000256" key="6">
    <source>
        <dbReference type="ARBA" id="ARBA00022679"/>
    </source>
</evidence>
<dbReference type="Gene3D" id="3.90.1750.10">
    <property type="entry name" value="Hect, E3 ligase catalytic domains"/>
    <property type="match status" value="1"/>
</dbReference>
<feature type="compositionally biased region" description="Acidic residues" evidence="13">
    <location>
        <begin position="1463"/>
        <end position="1475"/>
    </location>
</feature>
<comment type="catalytic activity">
    <reaction evidence="1 12">
        <text>S-ubiquitinyl-[E2 ubiquitin-conjugating enzyme]-L-cysteine + [acceptor protein]-L-lysine = [E2 ubiquitin-conjugating enzyme]-L-cysteine + N(6)-ubiquitinyl-[acceptor protein]-L-lysine.</text>
        <dbReference type="EC" id="2.3.2.26"/>
    </reaction>
</comment>
<evidence type="ECO:0000259" key="15">
    <source>
        <dbReference type="PROSITE" id="PS50918"/>
    </source>
</evidence>
<evidence type="ECO:0000256" key="8">
    <source>
        <dbReference type="ARBA" id="ARBA00022786"/>
    </source>
</evidence>
<feature type="compositionally biased region" description="Gly residues" evidence="13">
    <location>
        <begin position="1477"/>
        <end position="1488"/>
    </location>
</feature>
<evidence type="ECO:0000313" key="16">
    <source>
        <dbReference type="EMBL" id="GMT32611.1"/>
    </source>
</evidence>
<evidence type="ECO:0000256" key="11">
    <source>
        <dbReference type="PROSITE-ProRule" id="PRU00104"/>
    </source>
</evidence>
<dbReference type="FunFam" id="1.25.10.10:FF:000689">
    <property type="entry name" value="HECT ubiquitin protein ligase family protein KAK"/>
    <property type="match status" value="1"/>
</dbReference>
<dbReference type="PANTHER" id="PTHR45670">
    <property type="entry name" value="E3 UBIQUITIN-PROTEIN LIGASE TRIP12"/>
    <property type="match status" value="1"/>
</dbReference>
<dbReference type="CDD" id="cd00078">
    <property type="entry name" value="HECTc"/>
    <property type="match status" value="1"/>
</dbReference>
<keyword evidence="17" id="KW-1185">Reference proteome</keyword>
<evidence type="ECO:0000256" key="13">
    <source>
        <dbReference type="SAM" id="MobiDB-lite"/>
    </source>
</evidence>
<feature type="region of interest" description="Disordered" evidence="13">
    <location>
        <begin position="1451"/>
        <end position="1490"/>
    </location>
</feature>
<dbReference type="InterPro" id="IPR057948">
    <property type="entry name" value="TPR_TRIP12_N"/>
</dbReference>
<dbReference type="PROSITE" id="PS50237">
    <property type="entry name" value="HECT"/>
    <property type="match status" value="1"/>
</dbReference>
<keyword evidence="8 11" id="KW-0833">Ubl conjugation pathway</keyword>
<sequence>LQFEMKTRAKRREEDDEETNEAVTTRGPTRSSPRSTSNPPGRVAAQSMLQGGSSSGVGGSSSAVVDSPGGTTRKRTSTSQGRKEGASVAAAPAAAAVATAAHAKQRRVTRQNQQTGPDSSAAPAAEELAASSSSQPIHIDTGAGEQSRELKYLTDYYPNSNSEESRRLTRAQLRAAGSSSSPKVSSPRVESLTDGASTSKKMASPGGSRTQTGRVMKKNAPSSTAGGASSSNAARAAAAAASSSKKAPAAAAAPTDAVDSAAPAAPREQDAERNNAGNRDSSPFRLILGMMDELDGGNIPRDFLTNNDHAALAQFIQQQYDEFRQQRIGDSGGEGSGGNDGVGPSSTSGRAANSSAAAAASASSGTVVGGSSSSASSAVAPTTTSMLLESMAHAQASGSTNSGSGSRGGGARSAASSFIGNLVPRMQHLLGGHREAQGSNARVSAILEGLKASNEIRQQEAAMELADLLLMGNEDSLPPNLPIREIVTVVVQLLQKEHNFELMLTAARCLTNMLEALPRAQPVVIEAVPHLLEKLKRIECIDVAEQSLAALEVMSRRNGKNIMAAGGIAATISHIDFFPLASQRLAFSIASNCALFVSHSDFHLVRDSLAELTQRMINGACSEDKRCLDSICTLFARLIENLRSHPDKLREVAGANHVLLSNMQSLLLAQPSLLSSQTFPLVVKSVRTMAAKCSDIAVALIDNHFATTLRQLFIGHGKREGDGVPVDIVSRPANQLAELVYLTGELFPRLPVTGIFEIDTIVAGATRENAASTRPVVGAEWLWRDDDGMWQPFRSTESRQLENARAQGLSETLINAGPNVYQMDIANMRQSNTLTGTTREIMRRAPNPPPAATKKEETSSSNEEDERLVKVQNDGNKMEQVARLLFPLLVEIDGSSVGPALRYESLRVMLRIVCPTPSGVLRGVLADLPLSGHIASALASTRSKDVCVVVAALQLVHMLLEKMADVYGPLFKKEGVSHEVAKLASMAISSPSAGSCSPPTSIPVMGGASAVTISPSSSSNPSTSTSSSSASKSAPTSGVASPALGGEAAAGGAGAKRGATARRGTDRTKSRKQSEEPAASAAGASTSAAAAAGTPSDEPSTSAPVTRSNRQRKRNSPDASPSSSSTNKEKSRRKSSSSTFLSALRLPSFRGGNTASSGSGVPSPPPAAPIAVPSSTTTTTSSSSSSSATRSTELASIYSQYSTQLAAASSRRAAAAASTPAASAAVQLSSQQKEKMRAWIKKEAELLMKTYLGEGVGASSTSMAALEECASRLEWREEKAVEELYALLQKEQVSAFEMKQSGVIGGLHTYLTSDGGGVEKKERLAAFARVFMKLEEKNGEQMRPTGVDGSFAVFEALVQKVLASVSLLEQFQVADMGGIATGGVGGCLRGAQALRFFQTHQIRCNLRRHPACRDLSDWRHGHGSIKVDPLTSISAIERYLTERGIGYVRNSTGGSAGGGVDESSGEDELSDEETEGGVMGGGASGGGTDNERKIEIVIGDNSLPGHISILQALRQFSPLLQEESAAGAAIGQSLWLSTHTLYYRSVAPRDENTQGSSPSAHSPNATTPLSTSPSAPVQKDRKQKVADKLWIEGEVESIESPLWTYVSPSLPVDMEDPCASSLQLLRALYGLNKYWFALFDTDAMLPSTFSPIIPTSSFVCSKLSAKLQRQLCDFISVATQQIPKWTVDLVKATPFIFPFAMRRSLLYCTAFGRDRALMHLVSQTDGAGGADSTESGRGLTPRLERKKVSIKRDDLIKSAEGALLACTGHRAMLEVSFEGEAGTGFGPTLEFYSAISKELQLASLKLWTGNVVKGVGEDLDMEYISSPYGLHPNAVAYGTKSSGGSARVKKFELIGRLMAQSLIDARMLDLPLSPLFHSWLIGDQARLGLPELEMLDPQLYKSLRALTLTDEADFEHLEQYFTLPGNETFELVKGGKNKPVTKANVMQFVKLVVRWRLREGVAREMEAVRRGFCSIIDSTHLAIFTADELDQLLCGCPDDAGDKVWGAAAITAAIKPDHGYAHDSDQIKWLVKMLSGFNRDEQRRFIQFCTGSPRLPVGGFRALNPPLTVVRKSAAYGSSDEELPSAMTCYNYLKVPPYSSYEVFFERFSVALQFVTSFHLT</sequence>
<dbReference type="InterPro" id="IPR035983">
    <property type="entry name" value="Hect_E3_ubiquitin_ligase"/>
</dbReference>
<comment type="subcellular location">
    <subcellularLocation>
        <location evidence="2">Nucleus</location>
        <location evidence="2">Nucleoplasm</location>
    </subcellularLocation>
</comment>
<evidence type="ECO:0000256" key="12">
    <source>
        <dbReference type="RuleBase" id="RU369009"/>
    </source>
</evidence>
<evidence type="ECO:0000256" key="3">
    <source>
        <dbReference type="ARBA" id="ARBA00004906"/>
    </source>
</evidence>
<dbReference type="PROSITE" id="PS50918">
    <property type="entry name" value="WWE"/>
    <property type="match status" value="1"/>
</dbReference>
<dbReference type="SUPFAM" id="SSF117839">
    <property type="entry name" value="WWE domain"/>
    <property type="match status" value="1"/>
</dbReference>
<dbReference type="Gene3D" id="3.30.2160.10">
    <property type="entry name" value="Hect, E3 ligase catalytic domain"/>
    <property type="match status" value="1"/>
</dbReference>
<feature type="domain" description="WWE" evidence="15">
    <location>
        <begin position="767"/>
        <end position="843"/>
    </location>
</feature>
<feature type="compositionally biased region" description="Polar residues" evidence="13">
    <location>
        <begin position="1097"/>
        <end position="1108"/>
    </location>
</feature>
<evidence type="ECO:0000256" key="9">
    <source>
        <dbReference type="ARBA" id="ARBA00023204"/>
    </source>
</evidence>
<evidence type="ECO:0000256" key="5">
    <source>
        <dbReference type="ARBA" id="ARBA00022553"/>
    </source>
</evidence>
<dbReference type="InterPro" id="IPR004170">
    <property type="entry name" value="WWE_dom"/>
</dbReference>
<dbReference type="SUPFAM" id="SSF56204">
    <property type="entry name" value="Hect, E3 ligase catalytic domain"/>
    <property type="match status" value="1"/>
</dbReference>
<dbReference type="EMBL" id="BTSY01000006">
    <property type="protein sequence ID" value="GMT32611.1"/>
    <property type="molecule type" value="Genomic_DNA"/>
</dbReference>
<feature type="compositionally biased region" description="Low complexity" evidence="13">
    <location>
        <begin position="178"/>
        <end position="190"/>
    </location>
</feature>
<keyword evidence="9" id="KW-0234">DNA repair</keyword>
<comment type="similarity">
    <text evidence="4 12">Belongs to the UPL family. K-HECT subfamily.</text>
</comment>
<feature type="compositionally biased region" description="Low complexity" evidence="13">
    <location>
        <begin position="342"/>
        <end position="353"/>
    </location>
</feature>
<dbReference type="GO" id="GO:0006281">
    <property type="term" value="P:DNA repair"/>
    <property type="evidence" value="ECO:0007669"/>
    <property type="project" value="UniProtKB-KW"/>
</dbReference>
<feature type="compositionally biased region" description="Low complexity" evidence="13">
    <location>
        <begin position="1076"/>
        <end position="1096"/>
    </location>
</feature>
<feature type="compositionally biased region" description="Low complexity" evidence="13">
    <location>
        <begin position="1169"/>
        <end position="1189"/>
    </location>
</feature>
<dbReference type="Gene3D" id="1.25.10.10">
    <property type="entry name" value="Leucine-rich Repeat Variant"/>
    <property type="match status" value="1"/>
</dbReference>
<feature type="region of interest" description="Disordered" evidence="13">
    <location>
        <begin position="833"/>
        <end position="867"/>
    </location>
</feature>
<dbReference type="Pfam" id="PF25579">
    <property type="entry name" value="TPR_TRIP12_N"/>
    <property type="match status" value="1"/>
</dbReference>
<reference evidence="16" key="1">
    <citation type="submission" date="2023-10" db="EMBL/GenBank/DDBJ databases">
        <title>Genome assembly of Pristionchus species.</title>
        <authorList>
            <person name="Yoshida K."/>
            <person name="Sommer R.J."/>
        </authorList>
    </citation>
    <scope>NUCLEOTIDE SEQUENCE</scope>
    <source>
        <strain evidence="16">RS5133</strain>
    </source>
</reference>
<feature type="compositionally biased region" description="Basic and acidic residues" evidence="13">
    <location>
        <begin position="1"/>
        <end position="13"/>
    </location>
</feature>
<feature type="compositionally biased region" description="Polar residues" evidence="13">
    <location>
        <begin position="1553"/>
        <end position="1575"/>
    </location>
</feature>
<protein>
    <recommendedName>
        <fullName evidence="12">E3 ubiquitin-protein ligase</fullName>
        <ecNumber evidence="12">2.3.2.26</ecNumber>
    </recommendedName>
</protein>
<dbReference type="SMART" id="SM00119">
    <property type="entry name" value="HECTc"/>
    <property type="match status" value="1"/>
</dbReference>
<accession>A0AAV5WK36</accession>
<feature type="domain" description="HECT" evidence="14">
    <location>
        <begin position="1770"/>
        <end position="2121"/>
    </location>
</feature>
<evidence type="ECO:0000259" key="14">
    <source>
        <dbReference type="PROSITE" id="PS50237"/>
    </source>
</evidence>
<dbReference type="GO" id="GO:0043161">
    <property type="term" value="P:proteasome-mediated ubiquitin-dependent protein catabolic process"/>
    <property type="evidence" value="ECO:0007669"/>
    <property type="project" value="TreeGrafter"/>
</dbReference>
<feature type="compositionally biased region" description="Gly residues" evidence="13">
    <location>
        <begin position="330"/>
        <end position="341"/>
    </location>
</feature>
<dbReference type="InterPro" id="IPR018123">
    <property type="entry name" value="WWE-dom_subgr"/>
</dbReference>
<feature type="compositionally biased region" description="Low complexity" evidence="13">
    <location>
        <begin position="24"/>
        <end position="42"/>
    </location>
</feature>
<feature type="compositionally biased region" description="Basic and acidic residues" evidence="13">
    <location>
        <begin position="1063"/>
        <end position="1075"/>
    </location>
</feature>
<dbReference type="GO" id="GO:0000209">
    <property type="term" value="P:protein polyubiquitination"/>
    <property type="evidence" value="ECO:0007669"/>
    <property type="project" value="TreeGrafter"/>
</dbReference>
<dbReference type="Pfam" id="PF00632">
    <property type="entry name" value="HECT"/>
    <property type="match status" value="1"/>
</dbReference>
<name>A0AAV5WK36_9BILA</name>
<dbReference type="InterPro" id="IPR000569">
    <property type="entry name" value="HECT_dom"/>
</dbReference>
<feature type="compositionally biased region" description="Low complexity" evidence="13">
    <location>
        <begin position="1136"/>
        <end position="1146"/>
    </location>
</feature>
<feature type="compositionally biased region" description="Low complexity" evidence="13">
    <location>
        <begin position="219"/>
        <end position="266"/>
    </location>
</feature>
<dbReference type="Pfam" id="PF02825">
    <property type="entry name" value="WWE"/>
    <property type="match status" value="1"/>
</dbReference>
<keyword evidence="5" id="KW-0597">Phosphoprotein</keyword>
<feature type="compositionally biased region" description="Low complexity" evidence="13">
    <location>
        <begin position="86"/>
        <end position="102"/>
    </location>
</feature>
<feature type="compositionally biased region" description="Low complexity" evidence="13">
    <location>
        <begin position="1008"/>
        <end position="1037"/>
    </location>
</feature>
<evidence type="ECO:0000313" key="17">
    <source>
        <dbReference type="Proteomes" id="UP001432322"/>
    </source>
</evidence>
<feature type="compositionally biased region" description="Low complexity" evidence="13">
    <location>
        <begin position="60"/>
        <end position="70"/>
    </location>
</feature>
<dbReference type="GO" id="GO:0008270">
    <property type="term" value="F:zinc ion binding"/>
    <property type="evidence" value="ECO:0007669"/>
    <property type="project" value="InterPro"/>
</dbReference>
<dbReference type="InterPro" id="IPR016024">
    <property type="entry name" value="ARM-type_fold"/>
</dbReference>